<comment type="similarity">
    <text evidence="4">Belongs to the BRAT1 family.</text>
</comment>
<dbReference type="AlphaFoldDB" id="A0A6J1RYF8"/>
<organism evidence="6 7">
    <name type="scientific">Frankliniella occidentalis</name>
    <name type="common">Western flower thrips</name>
    <name type="synonym">Euthrips occidentalis</name>
    <dbReference type="NCBI Taxonomy" id="133901"/>
    <lineage>
        <taxon>Eukaryota</taxon>
        <taxon>Metazoa</taxon>
        <taxon>Ecdysozoa</taxon>
        <taxon>Arthropoda</taxon>
        <taxon>Hexapoda</taxon>
        <taxon>Insecta</taxon>
        <taxon>Pterygota</taxon>
        <taxon>Neoptera</taxon>
        <taxon>Paraneoptera</taxon>
        <taxon>Thysanoptera</taxon>
        <taxon>Terebrantia</taxon>
        <taxon>Thripoidea</taxon>
        <taxon>Thripidae</taxon>
        <taxon>Frankliniella</taxon>
    </lineage>
</organism>
<dbReference type="InterPro" id="IPR000357">
    <property type="entry name" value="HEAT"/>
</dbReference>
<evidence type="ECO:0000256" key="5">
    <source>
        <dbReference type="SAM" id="MobiDB-lite"/>
    </source>
</evidence>
<reference evidence="7" key="1">
    <citation type="submission" date="2025-08" db="UniProtKB">
        <authorList>
            <consortium name="RefSeq"/>
        </authorList>
    </citation>
    <scope>IDENTIFICATION</scope>
    <source>
        <tissue evidence="7">Whole organism</tissue>
    </source>
</reference>
<feature type="compositionally biased region" description="Polar residues" evidence="5">
    <location>
        <begin position="826"/>
        <end position="848"/>
    </location>
</feature>
<dbReference type="Proteomes" id="UP000504606">
    <property type="component" value="Unplaced"/>
</dbReference>
<evidence type="ECO:0000256" key="4">
    <source>
        <dbReference type="ARBA" id="ARBA00061308"/>
    </source>
</evidence>
<evidence type="ECO:0000313" key="7">
    <source>
        <dbReference type="RefSeq" id="XP_026271970.1"/>
    </source>
</evidence>
<comment type="subcellular location">
    <subcellularLocation>
        <location evidence="1">Cytoplasm</location>
    </subcellularLocation>
</comment>
<protein>
    <submittedName>
        <fullName evidence="7">Uncharacterized protein LOC113202106 isoform X5</fullName>
    </submittedName>
</protein>
<dbReference type="PANTHER" id="PTHR21331:SF2">
    <property type="entry name" value="BRCA1-ASSOCIATED ATM ACTIVATOR 1"/>
    <property type="match status" value="1"/>
</dbReference>
<accession>A0A6J1RYF8</accession>
<name>A0A6J1RYF8_FRAOC</name>
<keyword evidence="3" id="KW-0677">Repeat</keyword>
<keyword evidence="2" id="KW-0963">Cytoplasm</keyword>
<dbReference type="GO" id="GO:0005634">
    <property type="term" value="C:nucleus"/>
    <property type="evidence" value="ECO:0007669"/>
    <property type="project" value="TreeGrafter"/>
</dbReference>
<gene>
    <name evidence="7" type="primary">LOC113202106</name>
</gene>
<dbReference type="GO" id="GO:0008283">
    <property type="term" value="P:cell population proliferation"/>
    <property type="evidence" value="ECO:0007669"/>
    <property type="project" value="InterPro"/>
</dbReference>
<sequence length="1038" mass="116075">MDNESKTRFKLRCVLLELLKSDYQVTDDTILEKLISHLSAKDSGYQIIDVPLCTAWARSVVSSWHDGKSSVVVVSFALRLLAIIVENESNFRDIQKTDGSAEPGFECIVNTPHGGVFLQLLRDVCLTTSKSASNFSVKCALIKLLSSLLKHSCGRQWIMSSGLWKEVHEMCLSDSSVYVVREARKFLSDLLNGMSQTQDLEVDAVLSCVLEPFLSVPSFADLSLCTSRVIASLHLLGDILDNALLTSDPETNKISSPVFNIISKPSVGLLLKSLEALKVTKSEEMEELLSKIAVAFYILNTVKDGKKHEPIEVKAICIQILGVFNALINKGSVENVLKLCVLCHNYWTYVAKIQRANEGECPPPPAAGDEKHYRFEDQLLCLQLAPIFSLIVTAPSENDKELYLYKLAYKICFESQRLVFSFRNMVLQLQRLHHWLAMSARSVMCLAKRLTRDRAVLVFQSFIYVLKHFVLCAESENKQGGWGGEFRESHHSTLLVAILDGLANLVRSHRITWRESVESLCLLTLAQELLDSPTFSSKVGLVVQALQLIKLCIENFMPPNLALLTNSLSGTSLDHLGPLIYKRLHDPHWEVRDSSLEVLLTLATISHTKYPLFQELILDNKLTEVVVHLALNDAENYVCASATKCLTAMIRVDRFWNEELSDKDLVNKMIGILNGESEGVLRREASLLMSEIFKYRKVPSDVLQKMCLTMANVVLSDLHWEVKVNALIFWKLMIERQMNDQGMIDGVFPQVTFSKEHRKIINLTPSVIKDRLRKVLAELSQNGCLHVLVEAIRKDEDLEVVKRASEIISYLSVVLEKHGLLDRKNNMSLTPTPSEASPALSLNNVSSPSNQSDCPSTSPSSGMSSFYEVEVPAQGTVEQSVSNSSSYNSLNSNNYSKSVGKSILDLDPQVMGFDVLNDDVLELPGISKADIQDKVIDSILNDRDINLLAKVYLGTGAEVTGRQGPETKISKPVRPLVVLNPEEFLSQLSILEVEKIVSERTRWVMDTGGNLDTLLDDMLITRNLSLKEEDDYNAMDCY</sequence>
<feature type="region of interest" description="Disordered" evidence="5">
    <location>
        <begin position="826"/>
        <end position="863"/>
    </location>
</feature>
<feature type="compositionally biased region" description="Low complexity" evidence="5">
    <location>
        <begin position="849"/>
        <end position="863"/>
    </location>
</feature>
<evidence type="ECO:0000256" key="3">
    <source>
        <dbReference type="ARBA" id="ARBA00022737"/>
    </source>
</evidence>
<dbReference type="InterPro" id="IPR038904">
    <property type="entry name" value="BRAT1"/>
</dbReference>
<dbReference type="GO" id="GO:0005737">
    <property type="term" value="C:cytoplasm"/>
    <property type="evidence" value="ECO:0007669"/>
    <property type="project" value="UniProtKB-SubCell"/>
</dbReference>
<proteinExistence type="inferred from homology"/>
<dbReference type="InterPro" id="IPR016024">
    <property type="entry name" value="ARM-type_fold"/>
</dbReference>
<dbReference type="GeneID" id="113202106"/>
<dbReference type="PANTHER" id="PTHR21331">
    <property type="entry name" value="BRCA1-ASSOCIATED ATM ACTIVATOR 1"/>
    <property type="match status" value="1"/>
</dbReference>
<evidence type="ECO:0000256" key="2">
    <source>
        <dbReference type="ARBA" id="ARBA00022490"/>
    </source>
</evidence>
<evidence type="ECO:0000313" key="6">
    <source>
        <dbReference type="Proteomes" id="UP000504606"/>
    </source>
</evidence>
<dbReference type="Pfam" id="PF02985">
    <property type="entry name" value="HEAT"/>
    <property type="match status" value="1"/>
</dbReference>
<evidence type="ECO:0000256" key="1">
    <source>
        <dbReference type="ARBA" id="ARBA00004496"/>
    </source>
</evidence>
<dbReference type="GO" id="GO:0006974">
    <property type="term" value="P:DNA damage response"/>
    <property type="evidence" value="ECO:0007669"/>
    <property type="project" value="InterPro"/>
</dbReference>
<keyword evidence="6" id="KW-1185">Reference proteome</keyword>
<dbReference type="SUPFAM" id="SSF48371">
    <property type="entry name" value="ARM repeat"/>
    <property type="match status" value="1"/>
</dbReference>
<dbReference type="RefSeq" id="XP_026271970.1">
    <property type="nucleotide sequence ID" value="XM_026416185.1"/>
</dbReference>
<dbReference type="InterPro" id="IPR011989">
    <property type="entry name" value="ARM-like"/>
</dbReference>
<dbReference type="Gene3D" id="1.25.10.10">
    <property type="entry name" value="Leucine-rich Repeat Variant"/>
    <property type="match status" value="1"/>
</dbReference>